<keyword evidence="4" id="KW-0444">Lipid biosynthesis</keyword>
<organism evidence="11 12">
    <name type="scientific">Stenomitos frigidus ULC18</name>
    <dbReference type="NCBI Taxonomy" id="2107698"/>
    <lineage>
        <taxon>Bacteria</taxon>
        <taxon>Bacillati</taxon>
        <taxon>Cyanobacteriota</taxon>
        <taxon>Cyanophyceae</taxon>
        <taxon>Leptolyngbyales</taxon>
        <taxon>Leptolyngbyaceae</taxon>
        <taxon>Stenomitos</taxon>
    </lineage>
</organism>
<comment type="function">
    <text evidence="1">Condensation of UDP-2,3-diacylglucosamine and 2,3-diacylglucosamine-1-phosphate to form lipid A disaccharide, a precursor of lipid A, a phosphorylated glycolipid that anchors the lipopolysaccharide to the outer membrane of the cell.</text>
</comment>
<proteinExistence type="predicted"/>
<keyword evidence="12" id="KW-1185">Reference proteome</keyword>
<gene>
    <name evidence="11" type="ORF">C7B82_18005</name>
</gene>
<dbReference type="EC" id="2.4.1.182" evidence="2 10"/>
<keyword evidence="8" id="KW-0443">Lipid metabolism</keyword>
<evidence type="ECO:0000256" key="9">
    <source>
        <dbReference type="ARBA" id="ARBA00048975"/>
    </source>
</evidence>
<evidence type="ECO:0000256" key="10">
    <source>
        <dbReference type="NCBIfam" id="TIGR00215"/>
    </source>
</evidence>
<dbReference type="RefSeq" id="WP_106257704.1">
    <property type="nucleotide sequence ID" value="NZ_CAWNSW010000133.1"/>
</dbReference>
<evidence type="ECO:0000256" key="6">
    <source>
        <dbReference type="ARBA" id="ARBA00022676"/>
    </source>
</evidence>
<dbReference type="AlphaFoldDB" id="A0A2T1E389"/>
<evidence type="ECO:0000256" key="8">
    <source>
        <dbReference type="ARBA" id="ARBA00023098"/>
    </source>
</evidence>
<evidence type="ECO:0000313" key="12">
    <source>
        <dbReference type="Proteomes" id="UP000239576"/>
    </source>
</evidence>
<dbReference type="GO" id="GO:0005543">
    <property type="term" value="F:phospholipid binding"/>
    <property type="evidence" value="ECO:0007669"/>
    <property type="project" value="TreeGrafter"/>
</dbReference>
<keyword evidence="7" id="KW-0808">Transferase</keyword>
<keyword evidence="5" id="KW-0441">Lipid A biosynthesis</keyword>
<dbReference type="GO" id="GO:0008915">
    <property type="term" value="F:lipid-A-disaccharide synthase activity"/>
    <property type="evidence" value="ECO:0007669"/>
    <property type="project" value="UniProtKB-UniRule"/>
</dbReference>
<dbReference type="InterPro" id="IPR003835">
    <property type="entry name" value="Glyco_trans_19"/>
</dbReference>
<protein>
    <recommendedName>
        <fullName evidence="3 10">Lipid-A-disaccharide synthase</fullName>
        <ecNumber evidence="2 10">2.4.1.182</ecNumber>
    </recommendedName>
</protein>
<evidence type="ECO:0000313" key="11">
    <source>
        <dbReference type="EMBL" id="PSB27084.1"/>
    </source>
</evidence>
<reference evidence="11 12" key="2">
    <citation type="submission" date="2018-03" db="EMBL/GenBank/DDBJ databases">
        <title>The ancient ancestry and fast evolution of plastids.</title>
        <authorList>
            <person name="Moore K.R."/>
            <person name="Magnabosco C."/>
            <person name="Momper L."/>
            <person name="Gold D.A."/>
            <person name="Bosak T."/>
            <person name="Fournier G.P."/>
        </authorList>
    </citation>
    <scope>NUCLEOTIDE SEQUENCE [LARGE SCALE GENOMIC DNA]</scope>
    <source>
        <strain evidence="11 12">ULC18</strain>
    </source>
</reference>
<comment type="catalytic activity">
    <reaction evidence="9">
        <text>a lipid X + a UDP-2-N,3-O-bis[(3R)-3-hydroxyacyl]-alpha-D-glucosamine = a lipid A disaccharide + UDP + H(+)</text>
        <dbReference type="Rhea" id="RHEA:67828"/>
        <dbReference type="ChEBI" id="CHEBI:15378"/>
        <dbReference type="ChEBI" id="CHEBI:58223"/>
        <dbReference type="ChEBI" id="CHEBI:137748"/>
        <dbReference type="ChEBI" id="CHEBI:176338"/>
        <dbReference type="ChEBI" id="CHEBI:176343"/>
        <dbReference type="EC" id="2.4.1.182"/>
    </reaction>
</comment>
<evidence type="ECO:0000256" key="5">
    <source>
        <dbReference type="ARBA" id="ARBA00022556"/>
    </source>
</evidence>
<dbReference type="Gene3D" id="3.40.50.2000">
    <property type="entry name" value="Glycogen Phosphorylase B"/>
    <property type="match status" value="2"/>
</dbReference>
<dbReference type="GO" id="GO:0009245">
    <property type="term" value="P:lipid A biosynthetic process"/>
    <property type="evidence" value="ECO:0007669"/>
    <property type="project" value="UniProtKB-UniRule"/>
</dbReference>
<comment type="caution">
    <text evidence="11">The sequence shown here is derived from an EMBL/GenBank/DDBJ whole genome shotgun (WGS) entry which is preliminary data.</text>
</comment>
<evidence type="ECO:0000256" key="2">
    <source>
        <dbReference type="ARBA" id="ARBA00012687"/>
    </source>
</evidence>
<dbReference type="PANTHER" id="PTHR30372:SF4">
    <property type="entry name" value="LIPID-A-DISACCHARIDE SYNTHASE, MITOCHONDRIAL-RELATED"/>
    <property type="match status" value="1"/>
</dbReference>
<dbReference type="EMBL" id="PVWK01000098">
    <property type="protein sequence ID" value="PSB27084.1"/>
    <property type="molecule type" value="Genomic_DNA"/>
</dbReference>
<dbReference type="GO" id="GO:0016020">
    <property type="term" value="C:membrane"/>
    <property type="evidence" value="ECO:0007669"/>
    <property type="project" value="GOC"/>
</dbReference>
<evidence type="ECO:0000256" key="7">
    <source>
        <dbReference type="ARBA" id="ARBA00022679"/>
    </source>
</evidence>
<dbReference type="OrthoDB" id="9801642at2"/>
<dbReference type="PANTHER" id="PTHR30372">
    <property type="entry name" value="LIPID-A-DISACCHARIDE SYNTHASE"/>
    <property type="match status" value="1"/>
</dbReference>
<dbReference type="NCBIfam" id="TIGR00215">
    <property type="entry name" value="lpxB"/>
    <property type="match status" value="1"/>
</dbReference>
<evidence type="ECO:0000256" key="1">
    <source>
        <dbReference type="ARBA" id="ARBA00002056"/>
    </source>
</evidence>
<dbReference type="Pfam" id="PF02684">
    <property type="entry name" value="LpxB"/>
    <property type="match status" value="1"/>
</dbReference>
<accession>A0A2T1E389</accession>
<dbReference type="Proteomes" id="UP000239576">
    <property type="component" value="Unassembled WGS sequence"/>
</dbReference>
<reference evidence="12" key="1">
    <citation type="submission" date="2018-02" db="EMBL/GenBank/DDBJ databases">
        <authorList>
            <person name="Moore K."/>
            <person name="Momper L."/>
        </authorList>
    </citation>
    <scope>NUCLEOTIDE SEQUENCE [LARGE SCALE GENOMIC DNA]</scope>
    <source>
        <strain evidence="12">ULC18</strain>
    </source>
</reference>
<evidence type="ECO:0000256" key="3">
    <source>
        <dbReference type="ARBA" id="ARBA00020902"/>
    </source>
</evidence>
<sequence>MTEPRNETDEPGSGDVDQDLALSSSAVNQSPAVNQASRTVRIFISTGEVSGDLQGSLLIQALKRQSEHRGLTLELLAMGGDRMAAAGATLLAHTSAIGSMGIFESLPFVLPTLRVQRQAKQYLQQYPPDLVVLIDYMGPNLAFCEYFPERFPDAPIVYYIAPQEWVWGDRWPWGVKLFRSDLVVKATKRILAIFPGEASYFRRKGGQVAWVGHPLLDRMQGALNRESARLALGISSDQVAIVLLPASRQQELKYLMPVMFEAARQIQAKLPEVHFWIPLALTKYRALIEQAIQRYGLQATILAEPQAAANDSAATSLTLQAIAAADLAITKSGTVNLEIALLNVPQVVMYKVNPVTAWILDRLLKISVPFVSPPNLVEMRSIVPEFLQDEATPENLVQASLALLLDANSRETMLAGYQEMRRSLGEAGVCDRAAQEILNLVVDQTVVLASNETNQ</sequence>
<evidence type="ECO:0000256" key="4">
    <source>
        <dbReference type="ARBA" id="ARBA00022516"/>
    </source>
</evidence>
<name>A0A2T1E389_9CYAN</name>
<dbReference type="SUPFAM" id="SSF53756">
    <property type="entry name" value="UDP-Glycosyltransferase/glycogen phosphorylase"/>
    <property type="match status" value="1"/>
</dbReference>
<keyword evidence="6" id="KW-0328">Glycosyltransferase</keyword>